<keyword evidence="7" id="KW-0675">Receptor</keyword>
<accession>A0A699JY22</accession>
<dbReference type="SUPFAM" id="SSF56112">
    <property type="entry name" value="Protein kinase-like (PK-like)"/>
    <property type="match status" value="1"/>
</dbReference>
<dbReference type="PROSITE" id="PS50011">
    <property type="entry name" value="PROTEIN_KINASE_DOM"/>
    <property type="match status" value="1"/>
</dbReference>
<evidence type="ECO:0000259" key="6">
    <source>
        <dbReference type="PROSITE" id="PS50011"/>
    </source>
</evidence>
<dbReference type="GO" id="GO:0004674">
    <property type="term" value="F:protein serine/threonine kinase activity"/>
    <property type="evidence" value="ECO:0007669"/>
    <property type="project" value="UniProtKB-KW"/>
</dbReference>
<keyword evidence="5" id="KW-1133">Transmembrane helix</keyword>
<dbReference type="SMART" id="SM00219">
    <property type="entry name" value="TyrKc"/>
    <property type="match status" value="1"/>
</dbReference>
<dbReference type="PANTHER" id="PTHR47989">
    <property type="entry name" value="OS01G0750732 PROTEIN"/>
    <property type="match status" value="1"/>
</dbReference>
<dbReference type="Pfam" id="PF07714">
    <property type="entry name" value="PK_Tyr_Ser-Thr"/>
    <property type="match status" value="1"/>
</dbReference>
<feature type="domain" description="Protein kinase" evidence="6">
    <location>
        <begin position="122"/>
        <end position="409"/>
    </location>
</feature>
<dbReference type="GO" id="GO:0004713">
    <property type="term" value="F:protein tyrosine kinase activity"/>
    <property type="evidence" value="ECO:0007669"/>
    <property type="project" value="InterPro"/>
</dbReference>
<evidence type="ECO:0000256" key="3">
    <source>
        <dbReference type="ARBA" id="ARBA00022840"/>
    </source>
</evidence>
<dbReference type="InterPro" id="IPR000719">
    <property type="entry name" value="Prot_kinase_dom"/>
</dbReference>
<proteinExistence type="predicted"/>
<sequence length="409" mass="44726">MPVVNLPLFQTQHKRRLSHRSTPRLLLGPAQSPDYYGPLVTSSHPPTSSRLSNPSMRKSETEPPVADFTPPRLANIAPSQSGPSTLPTGLAQPPLSPRTSNLMQKQLIANREAIDDPNAIKMKHVVGGAVGGVGTIGVAMLVMFMIRKRKRVVGDSGVTSWLPVYGHSNSKSTTSGKSQCGSSLSTDAVCNCRSNPSSEQGVNEFITEIEMLSKLRHRHLVSLIGFCEEGNEMVLVYDYMGKGTLREHLYKGNKITLSWRQRLDILIGAAKGLHYLHTGVSFTSSEASAINSSLITHKVQLDPKLVGGYELLNLTWFKPLAPAPDCCGPESVLKRGTEGCHCVYPIKIEILLLNVSSSPNWDLFLQQFATQLGLRVSQIELINFYLLSLSRLNISMDITPHTGVSFTSL</sequence>
<feature type="region of interest" description="Disordered" evidence="4">
    <location>
        <begin position="13"/>
        <end position="98"/>
    </location>
</feature>
<feature type="transmembrane region" description="Helical" evidence="5">
    <location>
        <begin position="125"/>
        <end position="146"/>
    </location>
</feature>
<dbReference type="EMBL" id="BKCJ010462680">
    <property type="protein sequence ID" value="GFA65404.1"/>
    <property type="molecule type" value="Genomic_DNA"/>
</dbReference>
<gene>
    <name evidence="7" type="ORF">Tci_637376</name>
</gene>
<dbReference type="Gene3D" id="1.10.510.10">
    <property type="entry name" value="Transferase(Phosphotransferase) domain 1"/>
    <property type="match status" value="1"/>
</dbReference>
<evidence type="ECO:0000313" key="7">
    <source>
        <dbReference type="EMBL" id="GFA65404.1"/>
    </source>
</evidence>
<evidence type="ECO:0000256" key="1">
    <source>
        <dbReference type="ARBA" id="ARBA00022527"/>
    </source>
</evidence>
<name>A0A699JY22_TANCI</name>
<dbReference type="AlphaFoldDB" id="A0A699JY22"/>
<reference evidence="7" key="1">
    <citation type="journal article" date="2019" name="Sci. Rep.">
        <title>Draft genome of Tanacetum cinerariifolium, the natural source of mosquito coil.</title>
        <authorList>
            <person name="Yamashiro T."/>
            <person name="Shiraishi A."/>
            <person name="Satake H."/>
            <person name="Nakayama K."/>
        </authorList>
    </citation>
    <scope>NUCLEOTIDE SEQUENCE</scope>
</reference>
<evidence type="ECO:0000256" key="4">
    <source>
        <dbReference type="SAM" id="MobiDB-lite"/>
    </source>
</evidence>
<keyword evidence="1" id="KW-0723">Serine/threonine-protein kinase</keyword>
<evidence type="ECO:0000256" key="2">
    <source>
        <dbReference type="ARBA" id="ARBA00022741"/>
    </source>
</evidence>
<dbReference type="InterPro" id="IPR011009">
    <property type="entry name" value="Kinase-like_dom_sf"/>
</dbReference>
<keyword evidence="5" id="KW-0812">Transmembrane</keyword>
<dbReference type="GO" id="GO:0005524">
    <property type="term" value="F:ATP binding"/>
    <property type="evidence" value="ECO:0007669"/>
    <property type="project" value="UniProtKB-KW"/>
</dbReference>
<keyword evidence="3" id="KW-0067">ATP-binding</keyword>
<feature type="compositionally biased region" description="Polar residues" evidence="4">
    <location>
        <begin position="77"/>
        <end position="87"/>
    </location>
</feature>
<dbReference type="PANTHER" id="PTHR47989:SF62">
    <property type="entry name" value="OS05G0423500 PROTEIN"/>
    <property type="match status" value="1"/>
</dbReference>
<organism evidence="7">
    <name type="scientific">Tanacetum cinerariifolium</name>
    <name type="common">Dalmatian daisy</name>
    <name type="synonym">Chrysanthemum cinerariifolium</name>
    <dbReference type="NCBI Taxonomy" id="118510"/>
    <lineage>
        <taxon>Eukaryota</taxon>
        <taxon>Viridiplantae</taxon>
        <taxon>Streptophyta</taxon>
        <taxon>Embryophyta</taxon>
        <taxon>Tracheophyta</taxon>
        <taxon>Spermatophyta</taxon>
        <taxon>Magnoliopsida</taxon>
        <taxon>eudicotyledons</taxon>
        <taxon>Gunneridae</taxon>
        <taxon>Pentapetalae</taxon>
        <taxon>asterids</taxon>
        <taxon>campanulids</taxon>
        <taxon>Asterales</taxon>
        <taxon>Asteraceae</taxon>
        <taxon>Asteroideae</taxon>
        <taxon>Anthemideae</taxon>
        <taxon>Anthemidinae</taxon>
        <taxon>Tanacetum</taxon>
    </lineage>
</organism>
<feature type="compositionally biased region" description="Polar residues" evidence="4">
    <location>
        <begin position="40"/>
        <end position="56"/>
    </location>
</feature>
<keyword evidence="5" id="KW-0472">Membrane</keyword>
<protein>
    <submittedName>
        <fullName evidence="7">Receptor-like protein kinase ANXUR1</fullName>
    </submittedName>
</protein>
<dbReference type="InterPro" id="IPR001245">
    <property type="entry name" value="Ser-Thr/Tyr_kinase_cat_dom"/>
</dbReference>
<dbReference type="InterPro" id="IPR020635">
    <property type="entry name" value="Tyr_kinase_cat_dom"/>
</dbReference>
<comment type="caution">
    <text evidence="7">The sequence shown here is derived from an EMBL/GenBank/DDBJ whole genome shotgun (WGS) entry which is preliminary data.</text>
</comment>
<keyword evidence="7" id="KW-0418">Kinase</keyword>
<keyword evidence="7" id="KW-0808">Transferase</keyword>
<keyword evidence="2" id="KW-0547">Nucleotide-binding</keyword>
<evidence type="ECO:0000256" key="5">
    <source>
        <dbReference type="SAM" id="Phobius"/>
    </source>
</evidence>
<feature type="compositionally biased region" description="Basic residues" evidence="4">
    <location>
        <begin position="13"/>
        <end position="22"/>
    </location>
</feature>